<evidence type="ECO:0000256" key="1">
    <source>
        <dbReference type="ARBA" id="ARBA00004141"/>
    </source>
</evidence>
<feature type="transmembrane region" description="Helical" evidence="3">
    <location>
        <begin position="253"/>
        <end position="270"/>
    </location>
</feature>
<sequence length="405" mass="44384">MTVEIKDVEKFDTSSIKSDKSISEHEPEFREAPDGGISWLVLIGCFCGLFATQGYGYSWGVYLNYYNEHVYPGELTNLTWIGSLWFGLTNITGPIYVYLIGKMGYRWMTGIACVLSCFAMMMASITNAVWQLYITQGVLSGIASSLVWFPCSGIGGLAISNIVSSAIESVGWRWSLRILGFIQLVLMFISFLTVKPLNPLPKDVPIFDISTFKNRKFWVLFCIHFIGNFALYIPSGFVPSYASTLGIPQKTSSAMSSVMSAVMFIGKILNGFTSDYVGRANMTFLCAIMTGVVCLAVWYTAQTAASLWAFCVLFGIFGGGYVAMITSVIAECVGVEMIESATGWLFFAWMFGGLFGQPVSAVIIEHDNGSYGGAIIFAGVLFLFAGVLAGVLRFMRSGKKIFIKI</sequence>
<dbReference type="OrthoDB" id="6499973at2759"/>
<dbReference type="InterPro" id="IPR020846">
    <property type="entry name" value="MFS_dom"/>
</dbReference>
<dbReference type="Pfam" id="PF07690">
    <property type="entry name" value="MFS_1"/>
    <property type="match status" value="1"/>
</dbReference>
<keyword evidence="3" id="KW-0812">Transmembrane</keyword>
<dbReference type="Proteomes" id="UP000193560">
    <property type="component" value="Unassembled WGS sequence"/>
</dbReference>
<dbReference type="PANTHER" id="PTHR11360">
    <property type="entry name" value="MONOCARBOXYLATE TRANSPORTER"/>
    <property type="match status" value="1"/>
</dbReference>
<feature type="transmembrane region" description="Helical" evidence="3">
    <location>
        <begin position="215"/>
        <end position="233"/>
    </location>
</feature>
<evidence type="ECO:0000313" key="5">
    <source>
        <dbReference type="EMBL" id="ORZ09528.1"/>
    </source>
</evidence>
<proteinExistence type="inferred from homology"/>
<feature type="transmembrane region" description="Helical" evidence="3">
    <location>
        <begin position="282"/>
        <end position="301"/>
    </location>
</feature>
<feature type="domain" description="Major facilitator superfamily (MFS) profile" evidence="4">
    <location>
        <begin position="216"/>
        <end position="405"/>
    </location>
</feature>
<feature type="transmembrane region" description="Helical" evidence="3">
    <location>
        <begin position="370"/>
        <end position="395"/>
    </location>
</feature>
<feature type="transmembrane region" description="Helical" evidence="3">
    <location>
        <begin position="107"/>
        <end position="130"/>
    </location>
</feature>
<dbReference type="Gene3D" id="1.20.1250.20">
    <property type="entry name" value="MFS general substrate transporter like domains"/>
    <property type="match status" value="2"/>
</dbReference>
<feature type="transmembrane region" description="Helical" evidence="3">
    <location>
        <begin position="78"/>
        <end position="101"/>
    </location>
</feature>
<dbReference type="InterPro" id="IPR036259">
    <property type="entry name" value="MFS_trans_sf"/>
</dbReference>
<feature type="transmembrane region" description="Helical" evidence="3">
    <location>
        <begin position="307"/>
        <end position="330"/>
    </location>
</feature>
<evidence type="ECO:0000259" key="4">
    <source>
        <dbReference type="PROSITE" id="PS50850"/>
    </source>
</evidence>
<protein>
    <submittedName>
        <fullName evidence="5">Major facilitator superfamily domain-containing protein</fullName>
    </submittedName>
</protein>
<gene>
    <name evidence="5" type="ORF">BCR42DRAFT_423586</name>
</gene>
<feature type="transmembrane region" description="Helical" evidence="3">
    <location>
        <begin position="342"/>
        <end position="364"/>
    </location>
</feature>
<keyword evidence="6" id="KW-1185">Reference proteome</keyword>
<dbReference type="GO" id="GO:0016020">
    <property type="term" value="C:membrane"/>
    <property type="evidence" value="ECO:0007669"/>
    <property type="project" value="UniProtKB-SubCell"/>
</dbReference>
<dbReference type="InterPro" id="IPR050327">
    <property type="entry name" value="Proton-linked_MCT"/>
</dbReference>
<dbReference type="SUPFAM" id="SSF103473">
    <property type="entry name" value="MFS general substrate transporter"/>
    <property type="match status" value="1"/>
</dbReference>
<dbReference type="PROSITE" id="PS50850">
    <property type="entry name" value="MFS"/>
    <property type="match status" value="1"/>
</dbReference>
<evidence type="ECO:0000256" key="2">
    <source>
        <dbReference type="ARBA" id="ARBA00006727"/>
    </source>
</evidence>
<comment type="subcellular location">
    <subcellularLocation>
        <location evidence="1">Membrane</location>
        <topology evidence="1">Multi-pass membrane protein</topology>
    </subcellularLocation>
</comment>
<feature type="transmembrane region" description="Helical" evidence="3">
    <location>
        <begin position="142"/>
        <end position="162"/>
    </location>
</feature>
<dbReference type="EMBL" id="MCGE01000027">
    <property type="protein sequence ID" value="ORZ09528.1"/>
    <property type="molecule type" value="Genomic_DNA"/>
</dbReference>
<evidence type="ECO:0000313" key="6">
    <source>
        <dbReference type="Proteomes" id="UP000193560"/>
    </source>
</evidence>
<dbReference type="AlphaFoldDB" id="A0A1X2I4Z6"/>
<feature type="transmembrane region" description="Helical" evidence="3">
    <location>
        <begin position="37"/>
        <end position="57"/>
    </location>
</feature>
<reference evidence="5 6" key="1">
    <citation type="submission" date="2016-07" db="EMBL/GenBank/DDBJ databases">
        <title>Pervasive Adenine N6-methylation of Active Genes in Fungi.</title>
        <authorList>
            <consortium name="DOE Joint Genome Institute"/>
            <person name="Mondo S.J."/>
            <person name="Dannebaum R.O."/>
            <person name="Kuo R.C."/>
            <person name="Labutti K."/>
            <person name="Haridas S."/>
            <person name="Kuo A."/>
            <person name="Salamov A."/>
            <person name="Ahrendt S.R."/>
            <person name="Lipzen A."/>
            <person name="Sullivan W."/>
            <person name="Andreopoulos W.B."/>
            <person name="Clum A."/>
            <person name="Lindquist E."/>
            <person name="Daum C."/>
            <person name="Ramamoorthy G.K."/>
            <person name="Gryganskyi A."/>
            <person name="Culley D."/>
            <person name="Magnuson J.K."/>
            <person name="James T.Y."/>
            <person name="O'Malley M.A."/>
            <person name="Stajich J.E."/>
            <person name="Spatafora J.W."/>
            <person name="Visel A."/>
            <person name="Grigoriev I.V."/>
        </authorList>
    </citation>
    <scope>NUCLEOTIDE SEQUENCE [LARGE SCALE GENOMIC DNA]</scope>
    <source>
        <strain evidence="5 6">NRRL 1336</strain>
    </source>
</reference>
<comment type="similarity">
    <text evidence="2">Belongs to the major facilitator superfamily. Monocarboxylate porter (TC 2.A.1.13) family.</text>
</comment>
<evidence type="ECO:0000256" key="3">
    <source>
        <dbReference type="SAM" id="Phobius"/>
    </source>
</evidence>
<organism evidence="5 6">
    <name type="scientific">Absidia repens</name>
    <dbReference type="NCBI Taxonomy" id="90262"/>
    <lineage>
        <taxon>Eukaryota</taxon>
        <taxon>Fungi</taxon>
        <taxon>Fungi incertae sedis</taxon>
        <taxon>Mucoromycota</taxon>
        <taxon>Mucoromycotina</taxon>
        <taxon>Mucoromycetes</taxon>
        <taxon>Mucorales</taxon>
        <taxon>Cunninghamellaceae</taxon>
        <taxon>Absidia</taxon>
    </lineage>
</organism>
<dbReference type="PANTHER" id="PTHR11360:SF284">
    <property type="entry name" value="EG:103B4.3 PROTEIN-RELATED"/>
    <property type="match status" value="1"/>
</dbReference>
<comment type="caution">
    <text evidence="5">The sequence shown here is derived from an EMBL/GenBank/DDBJ whole genome shotgun (WGS) entry which is preliminary data.</text>
</comment>
<dbReference type="InterPro" id="IPR011701">
    <property type="entry name" value="MFS"/>
</dbReference>
<name>A0A1X2I4Z6_9FUNG</name>
<keyword evidence="3" id="KW-0472">Membrane</keyword>
<keyword evidence="3" id="KW-1133">Transmembrane helix</keyword>
<accession>A0A1X2I4Z6</accession>
<dbReference type="GO" id="GO:0022857">
    <property type="term" value="F:transmembrane transporter activity"/>
    <property type="evidence" value="ECO:0007669"/>
    <property type="project" value="InterPro"/>
</dbReference>